<keyword evidence="3" id="KW-1185">Reference proteome</keyword>
<feature type="region of interest" description="Disordered" evidence="1">
    <location>
        <begin position="80"/>
        <end position="126"/>
    </location>
</feature>
<dbReference type="HOGENOM" id="CLU_1695261_0_0_1"/>
<gene>
    <name evidence="2" type="ORF">A1O1_05118</name>
</gene>
<evidence type="ECO:0000313" key="3">
    <source>
        <dbReference type="Proteomes" id="UP000019484"/>
    </source>
</evidence>
<feature type="compositionally biased region" description="Basic and acidic residues" evidence="1">
    <location>
        <begin position="80"/>
        <end position="101"/>
    </location>
</feature>
<evidence type="ECO:0000256" key="1">
    <source>
        <dbReference type="SAM" id="MobiDB-lite"/>
    </source>
</evidence>
<protein>
    <submittedName>
        <fullName evidence="2">Uncharacterized protein</fullName>
    </submittedName>
</protein>
<dbReference type="InterPro" id="IPR024526">
    <property type="entry name" value="DUF3807"/>
</dbReference>
<comment type="caution">
    <text evidence="2">The sequence shown here is derived from an EMBL/GenBank/DDBJ whole genome shotgun (WGS) entry which is preliminary data.</text>
</comment>
<name>W9Y6M5_9EURO</name>
<dbReference type="RefSeq" id="XP_007724194.1">
    <property type="nucleotide sequence ID" value="XM_007726004.1"/>
</dbReference>
<reference evidence="2 3" key="1">
    <citation type="submission" date="2013-03" db="EMBL/GenBank/DDBJ databases">
        <title>The Genome Sequence of Capronia coronata CBS 617.96.</title>
        <authorList>
            <consortium name="The Broad Institute Genomics Platform"/>
            <person name="Cuomo C."/>
            <person name="de Hoog S."/>
            <person name="Gorbushina A."/>
            <person name="Walker B."/>
            <person name="Young S.K."/>
            <person name="Zeng Q."/>
            <person name="Gargeya S."/>
            <person name="Fitzgerald M."/>
            <person name="Haas B."/>
            <person name="Abouelleil A."/>
            <person name="Allen A.W."/>
            <person name="Alvarado L."/>
            <person name="Arachchi H.M."/>
            <person name="Berlin A.M."/>
            <person name="Chapman S.B."/>
            <person name="Gainer-Dewar J."/>
            <person name="Goldberg J."/>
            <person name="Griggs A."/>
            <person name="Gujja S."/>
            <person name="Hansen M."/>
            <person name="Howarth C."/>
            <person name="Imamovic A."/>
            <person name="Ireland A."/>
            <person name="Larimer J."/>
            <person name="McCowan C."/>
            <person name="Murphy C."/>
            <person name="Pearson M."/>
            <person name="Poon T.W."/>
            <person name="Priest M."/>
            <person name="Roberts A."/>
            <person name="Saif S."/>
            <person name="Shea T."/>
            <person name="Sisk P."/>
            <person name="Sykes S."/>
            <person name="Wortman J."/>
            <person name="Nusbaum C."/>
            <person name="Birren B."/>
        </authorList>
    </citation>
    <scope>NUCLEOTIDE SEQUENCE [LARGE SCALE GENOMIC DNA]</scope>
    <source>
        <strain evidence="2 3">CBS 617.96</strain>
    </source>
</reference>
<dbReference type="Proteomes" id="UP000019484">
    <property type="component" value="Unassembled WGS sequence"/>
</dbReference>
<accession>W9Y6M5</accession>
<dbReference type="Pfam" id="PF12720">
    <property type="entry name" value="DUF3807"/>
    <property type="match status" value="1"/>
</dbReference>
<dbReference type="GeneID" id="19159993"/>
<dbReference type="eggNOG" id="ENOG502SA5E">
    <property type="taxonomic scope" value="Eukaryota"/>
</dbReference>
<dbReference type="PANTHER" id="PTHR40642:SF1">
    <property type="entry name" value="YALI0F31295P"/>
    <property type="match status" value="1"/>
</dbReference>
<dbReference type="STRING" id="1182541.W9Y6M5"/>
<organism evidence="2 3">
    <name type="scientific">Capronia coronata CBS 617.96</name>
    <dbReference type="NCBI Taxonomy" id="1182541"/>
    <lineage>
        <taxon>Eukaryota</taxon>
        <taxon>Fungi</taxon>
        <taxon>Dikarya</taxon>
        <taxon>Ascomycota</taxon>
        <taxon>Pezizomycotina</taxon>
        <taxon>Eurotiomycetes</taxon>
        <taxon>Chaetothyriomycetidae</taxon>
        <taxon>Chaetothyriales</taxon>
        <taxon>Herpotrichiellaceae</taxon>
        <taxon>Capronia</taxon>
    </lineage>
</organism>
<sequence length="154" mass="17933">MTQPLDCERLTLFHSIHFPGQPIPKLVEHGQHTAQEADSDHKNQNESGDGLGYYEDGVERTLTDEQIEMFRHSEIQRLLNERRAARQKEEKRKLRKERDTENPGAFERKRRRFADQPPAGQPSIDMLMYDDVKGHNVESGPATKKFMWPKIDGH</sequence>
<evidence type="ECO:0000313" key="2">
    <source>
        <dbReference type="EMBL" id="EXJ88188.1"/>
    </source>
</evidence>
<dbReference type="PANTHER" id="PTHR40642">
    <property type="entry name" value="YALI0F31295P"/>
    <property type="match status" value="1"/>
</dbReference>
<dbReference type="EMBL" id="AMWN01000004">
    <property type="protein sequence ID" value="EXJ88188.1"/>
    <property type="molecule type" value="Genomic_DNA"/>
</dbReference>
<dbReference type="AlphaFoldDB" id="W9Y6M5"/>
<proteinExistence type="predicted"/>
<dbReference type="OrthoDB" id="5422320at2759"/>
<feature type="region of interest" description="Disordered" evidence="1">
    <location>
        <begin position="31"/>
        <end position="57"/>
    </location>
</feature>